<dbReference type="PANTHER" id="PTHR47966:SF51">
    <property type="entry name" value="BETA-SITE APP-CLEAVING ENZYME, ISOFORM A-RELATED"/>
    <property type="match status" value="1"/>
</dbReference>
<keyword evidence="2" id="KW-0732">Signal</keyword>
<dbReference type="InterPro" id="IPR033121">
    <property type="entry name" value="PEPTIDASE_A1"/>
</dbReference>
<dbReference type="InterPro" id="IPR034164">
    <property type="entry name" value="Pepsin-like_dom"/>
</dbReference>
<evidence type="ECO:0000256" key="1">
    <source>
        <dbReference type="ARBA" id="ARBA00007447"/>
    </source>
</evidence>
<accession>A0ABR4CVU8</accession>
<dbReference type="CDD" id="cd05471">
    <property type="entry name" value="pepsin_like"/>
    <property type="match status" value="1"/>
</dbReference>
<sequence>MRSSSLPTIVLGLLCSPAYAKIFCFPLWKEQISHYATAHPSNILPDIDQNQNQKPMILSHNNDVRQVVHDTGVPISDVFDYWAMYVVNITLGTPPQTFRAVVDLNWADTFVSSTTRCGGERCKAFSQRYNSSASSSYTENGTFVPMSYFTINGLGYVSSDDFMLGTTKVPNLDFIELCACPLGNHVTPDLELFDGVLGLAMGTERPPGYRDQQPSRIASPFRQMTEQGVLDKNLFSVLWPTGSESTGDLMFGGYNESLFEGGLVGHQLFPEGTTEWKIQVTTVYLLIDFERDEFHETAIKEIAVKPQPGQDMTALLSTRTPFISLPSAVTNIIKSLIDLEVNTCRPVVSMDCDRRHELPDVVIEFGNQNVTMHGEDYITKYFLTPEERNQKGCEDVVAICVAAIFESPTWGDDENLMTLGMGFLRKVYTVFDWDEKSISFGKLRDG</sequence>
<dbReference type="PROSITE" id="PS51767">
    <property type="entry name" value="PEPTIDASE_A1"/>
    <property type="match status" value="1"/>
</dbReference>
<feature type="signal peptide" evidence="2">
    <location>
        <begin position="1"/>
        <end position="20"/>
    </location>
</feature>
<gene>
    <name evidence="4" type="ORF">VTL71DRAFT_7844</name>
</gene>
<dbReference type="InterPro" id="IPR021109">
    <property type="entry name" value="Peptidase_aspartic_dom_sf"/>
</dbReference>
<evidence type="ECO:0000256" key="2">
    <source>
        <dbReference type="SAM" id="SignalP"/>
    </source>
</evidence>
<name>A0ABR4CVU8_9HELO</name>
<dbReference type="SUPFAM" id="SSF50630">
    <property type="entry name" value="Acid proteases"/>
    <property type="match status" value="1"/>
</dbReference>
<keyword evidence="5" id="KW-1185">Reference proteome</keyword>
<dbReference type="PANTHER" id="PTHR47966">
    <property type="entry name" value="BETA-SITE APP-CLEAVING ENZYME, ISOFORM A-RELATED"/>
    <property type="match status" value="1"/>
</dbReference>
<dbReference type="Gene3D" id="2.40.70.10">
    <property type="entry name" value="Acid Proteases"/>
    <property type="match status" value="2"/>
</dbReference>
<evidence type="ECO:0000313" key="4">
    <source>
        <dbReference type="EMBL" id="KAL2074066.1"/>
    </source>
</evidence>
<dbReference type="EMBL" id="JAZHXI010000002">
    <property type="protein sequence ID" value="KAL2074066.1"/>
    <property type="molecule type" value="Genomic_DNA"/>
</dbReference>
<evidence type="ECO:0000259" key="3">
    <source>
        <dbReference type="PROSITE" id="PS51767"/>
    </source>
</evidence>
<reference evidence="4 5" key="1">
    <citation type="journal article" date="2024" name="Commun. Biol.">
        <title>Comparative genomic analysis of thermophilic fungi reveals convergent evolutionary adaptations and gene losses.</title>
        <authorList>
            <person name="Steindorff A.S."/>
            <person name="Aguilar-Pontes M.V."/>
            <person name="Robinson A.J."/>
            <person name="Andreopoulos B."/>
            <person name="LaButti K."/>
            <person name="Kuo A."/>
            <person name="Mondo S."/>
            <person name="Riley R."/>
            <person name="Otillar R."/>
            <person name="Haridas S."/>
            <person name="Lipzen A."/>
            <person name="Grimwood J."/>
            <person name="Schmutz J."/>
            <person name="Clum A."/>
            <person name="Reid I.D."/>
            <person name="Moisan M.C."/>
            <person name="Butler G."/>
            <person name="Nguyen T.T.M."/>
            <person name="Dewar K."/>
            <person name="Conant G."/>
            <person name="Drula E."/>
            <person name="Henrissat B."/>
            <person name="Hansel C."/>
            <person name="Singer S."/>
            <person name="Hutchinson M.I."/>
            <person name="de Vries R.P."/>
            <person name="Natvig D.O."/>
            <person name="Powell A.J."/>
            <person name="Tsang A."/>
            <person name="Grigoriev I.V."/>
        </authorList>
    </citation>
    <scope>NUCLEOTIDE SEQUENCE [LARGE SCALE GENOMIC DNA]</scope>
    <source>
        <strain evidence="4 5">CBS 494.80</strain>
    </source>
</reference>
<dbReference type="PRINTS" id="PR00792">
    <property type="entry name" value="PEPSIN"/>
</dbReference>
<dbReference type="InterPro" id="IPR001461">
    <property type="entry name" value="Aspartic_peptidase_A1"/>
</dbReference>
<feature type="domain" description="Peptidase A1" evidence="3">
    <location>
        <begin position="85"/>
        <end position="441"/>
    </location>
</feature>
<comment type="similarity">
    <text evidence="1">Belongs to the peptidase A1 family.</text>
</comment>
<dbReference type="Pfam" id="PF00026">
    <property type="entry name" value="Asp"/>
    <property type="match status" value="1"/>
</dbReference>
<comment type="caution">
    <text evidence="4">The sequence shown here is derived from an EMBL/GenBank/DDBJ whole genome shotgun (WGS) entry which is preliminary data.</text>
</comment>
<feature type="chain" id="PRO_5046503073" description="Peptidase A1 domain-containing protein" evidence="2">
    <location>
        <begin position="21"/>
        <end position="446"/>
    </location>
</feature>
<organism evidence="4 5">
    <name type="scientific">Oculimacula yallundae</name>
    <dbReference type="NCBI Taxonomy" id="86028"/>
    <lineage>
        <taxon>Eukaryota</taxon>
        <taxon>Fungi</taxon>
        <taxon>Dikarya</taxon>
        <taxon>Ascomycota</taxon>
        <taxon>Pezizomycotina</taxon>
        <taxon>Leotiomycetes</taxon>
        <taxon>Helotiales</taxon>
        <taxon>Ploettnerulaceae</taxon>
        <taxon>Oculimacula</taxon>
    </lineage>
</organism>
<proteinExistence type="inferred from homology"/>
<dbReference type="Proteomes" id="UP001595075">
    <property type="component" value="Unassembled WGS sequence"/>
</dbReference>
<evidence type="ECO:0000313" key="5">
    <source>
        <dbReference type="Proteomes" id="UP001595075"/>
    </source>
</evidence>
<protein>
    <recommendedName>
        <fullName evidence="3">Peptidase A1 domain-containing protein</fullName>
    </recommendedName>
</protein>